<protein>
    <submittedName>
        <fullName evidence="4">Lipoprotein</fullName>
    </submittedName>
</protein>
<proteinExistence type="predicted"/>
<gene>
    <name evidence="2" type="ORF">ACOC_LOCUS5889</name>
</gene>
<evidence type="ECO:0000256" key="1">
    <source>
        <dbReference type="SAM" id="SignalP"/>
    </source>
</evidence>
<accession>A0A0R3PM35</accession>
<sequence length="133" mass="13749">MTSVANMASVMARPLLLSLLTITTAFGCAVGPAALSTRTFDVTGFTLPVQMVFSMAPGAAAQVPGIAPTAEAASGFVKRIVMQAVLEVLEQQGRAAGLSDPIIQVILDQLTVNIMYQPLRCDTVSVNPGAAQS</sequence>
<dbReference type="AlphaFoldDB" id="A0A0R3PM35"/>
<evidence type="ECO:0000313" key="3">
    <source>
        <dbReference type="Proteomes" id="UP000267027"/>
    </source>
</evidence>
<evidence type="ECO:0000313" key="4">
    <source>
        <dbReference type="WBParaSite" id="ACOC_0000588801-mRNA-1"/>
    </source>
</evidence>
<organism evidence="4">
    <name type="scientific">Angiostrongylus costaricensis</name>
    <name type="common">Nematode worm</name>
    <dbReference type="NCBI Taxonomy" id="334426"/>
    <lineage>
        <taxon>Eukaryota</taxon>
        <taxon>Metazoa</taxon>
        <taxon>Ecdysozoa</taxon>
        <taxon>Nematoda</taxon>
        <taxon>Chromadorea</taxon>
        <taxon>Rhabditida</taxon>
        <taxon>Rhabditina</taxon>
        <taxon>Rhabditomorpha</taxon>
        <taxon>Strongyloidea</taxon>
        <taxon>Metastrongylidae</taxon>
        <taxon>Angiostrongylus</taxon>
    </lineage>
</organism>
<dbReference type="Proteomes" id="UP000267027">
    <property type="component" value="Unassembled WGS sequence"/>
</dbReference>
<keyword evidence="1" id="KW-0732">Signal</keyword>
<reference evidence="4" key="1">
    <citation type="submission" date="2017-02" db="UniProtKB">
        <authorList>
            <consortium name="WormBaseParasite"/>
        </authorList>
    </citation>
    <scope>IDENTIFICATION</scope>
</reference>
<feature type="signal peptide" evidence="1">
    <location>
        <begin position="1"/>
        <end position="25"/>
    </location>
</feature>
<feature type="chain" id="PRO_5043130193" evidence="1">
    <location>
        <begin position="26"/>
        <end position="133"/>
    </location>
</feature>
<name>A0A0R3PM35_ANGCS</name>
<evidence type="ECO:0000313" key="2">
    <source>
        <dbReference type="EMBL" id="VDM57474.1"/>
    </source>
</evidence>
<dbReference type="WBParaSite" id="ACOC_0000588801-mRNA-1">
    <property type="protein sequence ID" value="ACOC_0000588801-mRNA-1"/>
    <property type="gene ID" value="ACOC_0000588801"/>
</dbReference>
<reference evidence="2 3" key="2">
    <citation type="submission" date="2018-11" db="EMBL/GenBank/DDBJ databases">
        <authorList>
            <consortium name="Pathogen Informatics"/>
        </authorList>
    </citation>
    <scope>NUCLEOTIDE SEQUENCE [LARGE SCALE GENOMIC DNA]</scope>
    <source>
        <strain evidence="2 3">Costa Rica</strain>
    </source>
</reference>
<keyword evidence="3" id="KW-1185">Reference proteome</keyword>
<dbReference type="EMBL" id="UYYA01003902">
    <property type="protein sequence ID" value="VDM57474.1"/>
    <property type="molecule type" value="Genomic_DNA"/>
</dbReference>